<evidence type="ECO:0000313" key="4">
    <source>
        <dbReference type="Proteomes" id="UP000242287"/>
    </source>
</evidence>
<proteinExistence type="predicted"/>
<dbReference type="Proteomes" id="UP000242287">
    <property type="component" value="Unassembled WGS sequence"/>
</dbReference>
<gene>
    <name evidence="3" type="ORF">AMATHDRAFT_2478</name>
</gene>
<dbReference type="InterPro" id="IPR055509">
    <property type="entry name" value="DUF7082"/>
</dbReference>
<reference evidence="3 4" key="1">
    <citation type="submission" date="2014-02" db="EMBL/GenBank/DDBJ databases">
        <title>Transposable element dynamics among asymbiotic and ectomycorrhizal Amanita fungi.</title>
        <authorList>
            <consortium name="DOE Joint Genome Institute"/>
            <person name="Hess J."/>
            <person name="Skrede I."/>
            <person name="Wolfe B."/>
            <person name="LaButti K."/>
            <person name="Ohm R.A."/>
            <person name="Grigoriev I.V."/>
            <person name="Pringle A."/>
        </authorList>
    </citation>
    <scope>NUCLEOTIDE SEQUENCE [LARGE SCALE GENOMIC DNA]</scope>
    <source>
        <strain evidence="3 4">SKay4041</strain>
    </source>
</reference>
<dbReference type="PANTHER" id="PTHR39463:SF1">
    <property type="entry name" value="MEDUSA"/>
    <property type="match status" value="1"/>
</dbReference>
<sequence>MLSPRHSRSFRVMAAPRFLSASHSVRDSDLSTLYTRVPFSSVSQDKSDSSFSLFGASSSSPNVVVSPTGIIHVLGYTPTEGERGVPITVRIHFRPDLAEPIYVRLLVGHKPVATKVRELSGAVYGRWQLDAAAPPYEDDKSSTKVLLSVQALNDENNVVDTVTFGEFSYWAPSRSPHAHERSGQASSGAPPNALALERKTPSLRVDTIAGLNQRPYLRRRLTSQIPNRSPTTPDRTTSPKPVQQVRLHRRMKTQSLMRTKFSSAGELGEELYAQTPILDLVTPLNSICHGWTQAEFQAGRRLVRFGKVQDGRRLIVSCEPISQEEYCEQDSVISCIYREESATCFVTSVDVIYLLERLTNGEFPVEEKNRIRRNLEGLRPTTVSKHKPGYEDFFQRIMEFPDPKPRNIEKDLKVFKWNLLGQALEKILSKYSIYTTSVTESVPPSTPLSESSDPMTQRLPYSPSGSLEQAYIDTSATTKRGSVSDDQFNSSEESDAHVSAIEGTPASTHLTYPLYDSDIHVTRTTEQDVQEAWCADYKSGEMVTYDNYGGLAYDIVEPISTGNYPDGAGYDFSTYEGLSFSELSDQALNGMSECYI</sequence>
<feature type="compositionally biased region" description="Low complexity" evidence="1">
    <location>
        <begin position="439"/>
        <end position="452"/>
    </location>
</feature>
<organism evidence="3 4">
    <name type="scientific">Amanita thiersii Skay4041</name>
    <dbReference type="NCBI Taxonomy" id="703135"/>
    <lineage>
        <taxon>Eukaryota</taxon>
        <taxon>Fungi</taxon>
        <taxon>Dikarya</taxon>
        <taxon>Basidiomycota</taxon>
        <taxon>Agaricomycotina</taxon>
        <taxon>Agaricomycetes</taxon>
        <taxon>Agaricomycetidae</taxon>
        <taxon>Agaricales</taxon>
        <taxon>Pluteineae</taxon>
        <taxon>Amanitaceae</taxon>
        <taxon>Amanita</taxon>
    </lineage>
</organism>
<dbReference type="OrthoDB" id="1751210at2759"/>
<name>A0A2A9NN72_9AGAR</name>
<dbReference type="STRING" id="703135.A0A2A9NN72"/>
<accession>A0A2A9NN72</accession>
<evidence type="ECO:0000256" key="1">
    <source>
        <dbReference type="SAM" id="MobiDB-lite"/>
    </source>
</evidence>
<feature type="domain" description="DUF7082" evidence="2">
    <location>
        <begin position="278"/>
        <end position="428"/>
    </location>
</feature>
<dbReference type="PANTHER" id="PTHR39463">
    <property type="entry name" value="MEDUSA"/>
    <property type="match status" value="1"/>
</dbReference>
<dbReference type="Pfam" id="PF23305">
    <property type="entry name" value="DUF7082"/>
    <property type="match status" value="1"/>
</dbReference>
<feature type="region of interest" description="Disordered" evidence="1">
    <location>
        <begin position="173"/>
        <end position="200"/>
    </location>
</feature>
<dbReference type="GO" id="GO:0005634">
    <property type="term" value="C:nucleus"/>
    <property type="evidence" value="ECO:0007669"/>
    <property type="project" value="TreeGrafter"/>
</dbReference>
<feature type="region of interest" description="Disordered" evidence="1">
    <location>
        <begin position="219"/>
        <end position="246"/>
    </location>
</feature>
<keyword evidence="4" id="KW-1185">Reference proteome</keyword>
<feature type="compositionally biased region" description="Low complexity" evidence="1">
    <location>
        <begin position="226"/>
        <end position="239"/>
    </location>
</feature>
<dbReference type="EMBL" id="KZ301982">
    <property type="protein sequence ID" value="PFH51989.1"/>
    <property type="molecule type" value="Genomic_DNA"/>
</dbReference>
<protein>
    <recommendedName>
        <fullName evidence="2">DUF7082 domain-containing protein</fullName>
    </recommendedName>
</protein>
<dbReference type="AlphaFoldDB" id="A0A2A9NN72"/>
<evidence type="ECO:0000313" key="3">
    <source>
        <dbReference type="EMBL" id="PFH51989.1"/>
    </source>
</evidence>
<evidence type="ECO:0000259" key="2">
    <source>
        <dbReference type="Pfam" id="PF23305"/>
    </source>
</evidence>
<feature type="region of interest" description="Disordered" evidence="1">
    <location>
        <begin position="439"/>
        <end position="467"/>
    </location>
</feature>